<dbReference type="Proteomes" id="UP001604277">
    <property type="component" value="Unassembled WGS sequence"/>
</dbReference>
<accession>A0ABD1VNF1</accession>
<dbReference type="PANTHER" id="PTHR36486">
    <property type="entry name" value="OS01G0977800 PROTEIN"/>
    <property type="match status" value="1"/>
</dbReference>
<reference evidence="2" key="1">
    <citation type="submission" date="2024-07" db="EMBL/GenBank/DDBJ databases">
        <title>Two chromosome-level genome assemblies of Korean endemic species Abeliophyllum distichum and Forsythia ovata (Oleaceae).</title>
        <authorList>
            <person name="Jang H."/>
        </authorList>
    </citation>
    <scope>NUCLEOTIDE SEQUENCE [LARGE SCALE GENOMIC DNA]</scope>
</reference>
<name>A0ABD1VNF1_9LAMI</name>
<dbReference type="EMBL" id="JBFOLJ010000005">
    <property type="protein sequence ID" value="KAL2538890.1"/>
    <property type="molecule type" value="Genomic_DNA"/>
</dbReference>
<dbReference type="AlphaFoldDB" id="A0ABD1VNF1"/>
<evidence type="ECO:0000313" key="2">
    <source>
        <dbReference type="Proteomes" id="UP001604277"/>
    </source>
</evidence>
<comment type="caution">
    <text evidence="1">The sequence shown here is derived from an EMBL/GenBank/DDBJ whole genome shotgun (WGS) entry which is preliminary data.</text>
</comment>
<organism evidence="1 2">
    <name type="scientific">Forsythia ovata</name>
    <dbReference type="NCBI Taxonomy" id="205694"/>
    <lineage>
        <taxon>Eukaryota</taxon>
        <taxon>Viridiplantae</taxon>
        <taxon>Streptophyta</taxon>
        <taxon>Embryophyta</taxon>
        <taxon>Tracheophyta</taxon>
        <taxon>Spermatophyta</taxon>
        <taxon>Magnoliopsida</taxon>
        <taxon>eudicotyledons</taxon>
        <taxon>Gunneridae</taxon>
        <taxon>Pentapetalae</taxon>
        <taxon>asterids</taxon>
        <taxon>lamiids</taxon>
        <taxon>Lamiales</taxon>
        <taxon>Oleaceae</taxon>
        <taxon>Forsythieae</taxon>
        <taxon>Forsythia</taxon>
    </lineage>
</organism>
<evidence type="ECO:0000313" key="1">
    <source>
        <dbReference type="EMBL" id="KAL2538890.1"/>
    </source>
</evidence>
<protein>
    <submittedName>
        <fullName evidence="1">Uncharacterized protein</fullName>
    </submittedName>
</protein>
<keyword evidence="2" id="KW-1185">Reference proteome</keyword>
<gene>
    <name evidence="1" type="ORF">Fot_20281</name>
</gene>
<dbReference type="InterPro" id="IPR053057">
    <property type="entry name" value="XLG_GTP-binding"/>
</dbReference>
<dbReference type="PANTHER" id="PTHR36486:SF4">
    <property type="entry name" value="PH DOMAIN-CONTAINING PROTEIN"/>
    <property type="match status" value="1"/>
</dbReference>
<sequence length="105" mass="12349">MRTEKECSANQLRSEQLIVNGYPLKPEEMAERFGCPLPPRKLKPGRYWYDKEPAKNLDLCVYIFATTFMKYQPQENGKQKIPISFPYAKKKHLSSSFKKIKYKNA</sequence>
<proteinExistence type="predicted"/>